<accession>A0A8H8DI89</accession>
<name>A0A8H8DI89_9FUNG</name>
<dbReference type="EMBL" id="JAEFCI010007814">
    <property type="protein sequence ID" value="KAG5458842.1"/>
    <property type="molecule type" value="Genomic_DNA"/>
</dbReference>
<evidence type="ECO:0000313" key="1">
    <source>
        <dbReference type="EMBL" id="KAG5458842.1"/>
    </source>
</evidence>
<protein>
    <submittedName>
        <fullName evidence="1">Uncharacterized protein</fullName>
    </submittedName>
</protein>
<organism evidence="1 2">
    <name type="scientific">Olpidium bornovanus</name>
    <dbReference type="NCBI Taxonomy" id="278681"/>
    <lineage>
        <taxon>Eukaryota</taxon>
        <taxon>Fungi</taxon>
        <taxon>Fungi incertae sedis</taxon>
        <taxon>Olpidiomycota</taxon>
        <taxon>Olpidiomycotina</taxon>
        <taxon>Olpidiomycetes</taxon>
        <taxon>Olpidiales</taxon>
        <taxon>Olpidiaceae</taxon>
        <taxon>Olpidium</taxon>
    </lineage>
</organism>
<reference evidence="1 2" key="1">
    <citation type="journal article" name="Sci. Rep.">
        <title>Genome-scale phylogenetic analyses confirm Olpidium as the closest living zoosporic fungus to the non-flagellated, terrestrial fungi.</title>
        <authorList>
            <person name="Chang Y."/>
            <person name="Rochon D."/>
            <person name="Sekimoto S."/>
            <person name="Wang Y."/>
            <person name="Chovatia M."/>
            <person name="Sandor L."/>
            <person name="Salamov A."/>
            <person name="Grigoriev I.V."/>
            <person name="Stajich J.E."/>
            <person name="Spatafora J.W."/>
        </authorList>
    </citation>
    <scope>NUCLEOTIDE SEQUENCE [LARGE SCALE GENOMIC DNA]</scope>
    <source>
        <strain evidence="1">S191</strain>
    </source>
</reference>
<proteinExistence type="predicted"/>
<evidence type="ECO:0000313" key="2">
    <source>
        <dbReference type="Proteomes" id="UP000673691"/>
    </source>
</evidence>
<dbReference type="AlphaFoldDB" id="A0A8H8DI89"/>
<sequence>MSVKQQARFAHRSLARNDFESLLLNIGASSKYAANFCASMVALEMRSFRSGRNLGPFVRFVYNEYGIASQVRFRQELPEQHAVGHILDDRLVRGHVLKANRVPDVVSQLASDLLCHPGGD</sequence>
<gene>
    <name evidence="1" type="ORF">BJ554DRAFT_862</name>
</gene>
<keyword evidence="2" id="KW-1185">Reference proteome</keyword>
<comment type="caution">
    <text evidence="1">The sequence shown here is derived from an EMBL/GenBank/DDBJ whole genome shotgun (WGS) entry which is preliminary data.</text>
</comment>
<dbReference type="Proteomes" id="UP000673691">
    <property type="component" value="Unassembled WGS sequence"/>
</dbReference>